<keyword evidence="2" id="KW-1185">Reference proteome</keyword>
<dbReference type="RefSeq" id="WP_063699184.1">
    <property type="nucleotide sequence ID" value="NZ_LUUB01000045.1"/>
</dbReference>
<name>A0A176YYB1_9BRAD</name>
<gene>
    <name evidence="1" type="ORF">AYJ54_07845</name>
</gene>
<evidence type="ECO:0000313" key="2">
    <source>
        <dbReference type="Proteomes" id="UP000076959"/>
    </source>
</evidence>
<dbReference type="OrthoDB" id="8250473at2"/>
<evidence type="ECO:0000313" key="1">
    <source>
        <dbReference type="EMBL" id="OAF11763.1"/>
    </source>
</evidence>
<dbReference type="AlphaFoldDB" id="A0A176YYB1"/>
<dbReference type="STRING" id="1505087.AYJ54_07845"/>
<comment type="caution">
    <text evidence="1">The sequence shown here is derived from an EMBL/GenBank/DDBJ whole genome shotgun (WGS) entry which is preliminary data.</text>
</comment>
<organism evidence="1 2">
    <name type="scientific">Bradyrhizobium centrolobii</name>
    <dbReference type="NCBI Taxonomy" id="1505087"/>
    <lineage>
        <taxon>Bacteria</taxon>
        <taxon>Pseudomonadati</taxon>
        <taxon>Pseudomonadota</taxon>
        <taxon>Alphaproteobacteria</taxon>
        <taxon>Hyphomicrobiales</taxon>
        <taxon>Nitrobacteraceae</taxon>
        <taxon>Bradyrhizobium</taxon>
    </lineage>
</organism>
<protein>
    <submittedName>
        <fullName evidence="1">Uncharacterized protein</fullName>
    </submittedName>
</protein>
<accession>A0A176YYB1</accession>
<proteinExistence type="predicted"/>
<dbReference type="EMBL" id="LUUB01000045">
    <property type="protein sequence ID" value="OAF11763.1"/>
    <property type="molecule type" value="Genomic_DNA"/>
</dbReference>
<reference evidence="1 2" key="1">
    <citation type="submission" date="2016-03" db="EMBL/GenBank/DDBJ databases">
        <title>Draft Genome Sequence of the Strain BR 10245 (Bradyrhizobium sp.) isolated from nodules of Centrolobium paraense.</title>
        <authorList>
            <person name="Simoes-Araujo J.L.Sr."/>
            <person name="Barauna A.C."/>
            <person name="Silva K."/>
            <person name="Zilli J.E."/>
        </authorList>
    </citation>
    <scope>NUCLEOTIDE SEQUENCE [LARGE SCALE GENOMIC DNA]</scope>
    <source>
        <strain evidence="1 2">BR 10245</strain>
    </source>
</reference>
<dbReference type="Proteomes" id="UP000076959">
    <property type="component" value="Unassembled WGS sequence"/>
</dbReference>
<sequence>MTCDLCDDCGWVCENHPDRPWDGPRACTCGGAGAPCPHCNVPAEGEPPRMPKGFRVDIDKDGWRH</sequence>